<evidence type="ECO:0000259" key="6">
    <source>
        <dbReference type="Pfam" id="PF01782"/>
    </source>
</evidence>
<evidence type="ECO:0000256" key="4">
    <source>
        <dbReference type="ARBA" id="ARBA00023186"/>
    </source>
</evidence>
<protein>
    <recommendedName>
        <fullName evidence="5">Ribosome maturation factor RimM</fullName>
    </recommendedName>
</protein>
<comment type="domain">
    <text evidence="5">The PRC barrel domain binds ribosomal protein uS19.</text>
</comment>
<sequence length="174" mass="19967">MTDWLNVGKIVNTHGIRGEVRVISRTDFPEKRYATGNRLSIQNERGERTTVTVTSWRRHKQFDLLTFEGFENVNDVEKFKGSLLQIHQDALDDELQEGEFYYHEIIGAQVYTESGEELGKIKEILSPGANDVWVVQRKGPGKDILIPYIDEVVKQVNISENKVIIHPMEGLLDE</sequence>
<comment type="function">
    <text evidence="5">An accessory protein needed during the final step in the assembly of 30S ribosomal subunit, possibly for assembly of the head region. Essential for efficient processing of 16S rRNA. May be needed both before and after RbfA during the maturation of 16S rRNA. It has affinity for free ribosomal 30S subunits but not for 70S ribosomes.</text>
</comment>
<dbReference type="HAMAP" id="MF_00014">
    <property type="entry name" value="Ribosome_mat_RimM"/>
    <property type="match status" value="1"/>
</dbReference>
<feature type="domain" description="RimM N-terminal" evidence="6">
    <location>
        <begin position="7"/>
        <end position="89"/>
    </location>
</feature>
<evidence type="ECO:0000259" key="7">
    <source>
        <dbReference type="Pfam" id="PF05239"/>
    </source>
</evidence>
<dbReference type="SUPFAM" id="SSF50346">
    <property type="entry name" value="PRC-barrel domain"/>
    <property type="match status" value="1"/>
</dbReference>
<comment type="subunit">
    <text evidence="5">Binds ribosomal protein uS19.</text>
</comment>
<keyword evidence="4 5" id="KW-0143">Chaperone</keyword>
<keyword evidence="9" id="KW-1185">Reference proteome</keyword>
<evidence type="ECO:0000256" key="1">
    <source>
        <dbReference type="ARBA" id="ARBA00022490"/>
    </source>
</evidence>
<dbReference type="NCBIfam" id="TIGR02273">
    <property type="entry name" value="16S_RimM"/>
    <property type="match status" value="1"/>
</dbReference>
<proteinExistence type="inferred from homology"/>
<keyword evidence="3 5" id="KW-0698">rRNA processing</keyword>
<dbReference type="Proteomes" id="UP001230005">
    <property type="component" value="Unassembled WGS sequence"/>
</dbReference>
<dbReference type="InterPro" id="IPR011033">
    <property type="entry name" value="PRC_barrel-like_sf"/>
</dbReference>
<evidence type="ECO:0000313" key="8">
    <source>
        <dbReference type="EMBL" id="MDQ0253737.1"/>
    </source>
</evidence>
<evidence type="ECO:0000256" key="3">
    <source>
        <dbReference type="ARBA" id="ARBA00022552"/>
    </source>
</evidence>
<dbReference type="InterPro" id="IPR011961">
    <property type="entry name" value="RimM"/>
</dbReference>
<dbReference type="PANTHER" id="PTHR33692">
    <property type="entry name" value="RIBOSOME MATURATION FACTOR RIMM"/>
    <property type="match status" value="1"/>
</dbReference>
<keyword evidence="1 5" id="KW-0963">Cytoplasm</keyword>
<name>A0ABT9ZSK8_9BACI</name>
<evidence type="ECO:0000313" key="9">
    <source>
        <dbReference type="Proteomes" id="UP001230005"/>
    </source>
</evidence>
<dbReference type="Pfam" id="PF05239">
    <property type="entry name" value="PRC"/>
    <property type="match status" value="1"/>
</dbReference>
<dbReference type="RefSeq" id="WP_307322785.1">
    <property type="nucleotide sequence ID" value="NZ_JAUSUG010000003.1"/>
</dbReference>
<organism evidence="8 9">
    <name type="scientific">Evansella vedderi</name>
    <dbReference type="NCBI Taxonomy" id="38282"/>
    <lineage>
        <taxon>Bacteria</taxon>
        <taxon>Bacillati</taxon>
        <taxon>Bacillota</taxon>
        <taxon>Bacilli</taxon>
        <taxon>Bacillales</taxon>
        <taxon>Bacillaceae</taxon>
        <taxon>Evansella</taxon>
    </lineage>
</organism>
<dbReference type="InterPro" id="IPR027275">
    <property type="entry name" value="PRC-brl_dom"/>
</dbReference>
<comment type="similarity">
    <text evidence="5">Belongs to the RimM family.</text>
</comment>
<evidence type="ECO:0000256" key="2">
    <source>
        <dbReference type="ARBA" id="ARBA00022517"/>
    </source>
</evidence>
<dbReference type="SUPFAM" id="SSF50447">
    <property type="entry name" value="Translation proteins"/>
    <property type="match status" value="1"/>
</dbReference>
<keyword evidence="2 5" id="KW-0690">Ribosome biogenesis</keyword>
<evidence type="ECO:0000256" key="5">
    <source>
        <dbReference type="HAMAP-Rule" id="MF_00014"/>
    </source>
</evidence>
<dbReference type="InterPro" id="IPR036976">
    <property type="entry name" value="RimM_N_sf"/>
</dbReference>
<feature type="domain" description="PRC-barrel" evidence="7">
    <location>
        <begin position="97"/>
        <end position="172"/>
    </location>
</feature>
<dbReference type="Gene3D" id="2.40.30.60">
    <property type="entry name" value="RimM"/>
    <property type="match status" value="1"/>
</dbReference>
<gene>
    <name evidence="5" type="primary">rimM</name>
    <name evidence="8" type="ORF">J2S74_001109</name>
</gene>
<dbReference type="InterPro" id="IPR002676">
    <property type="entry name" value="RimM_N"/>
</dbReference>
<dbReference type="EMBL" id="JAUSUG010000003">
    <property type="protein sequence ID" value="MDQ0253737.1"/>
    <property type="molecule type" value="Genomic_DNA"/>
</dbReference>
<dbReference type="Pfam" id="PF01782">
    <property type="entry name" value="RimM"/>
    <property type="match status" value="1"/>
</dbReference>
<comment type="caution">
    <text evidence="8">The sequence shown here is derived from an EMBL/GenBank/DDBJ whole genome shotgun (WGS) entry which is preliminary data.</text>
</comment>
<comment type="subcellular location">
    <subcellularLocation>
        <location evidence="5">Cytoplasm</location>
    </subcellularLocation>
</comment>
<accession>A0ABT9ZSK8</accession>
<dbReference type="PANTHER" id="PTHR33692:SF1">
    <property type="entry name" value="RIBOSOME MATURATION FACTOR RIMM"/>
    <property type="match status" value="1"/>
</dbReference>
<dbReference type="InterPro" id="IPR009000">
    <property type="entry name" value="Transl_B-barrel_sf"/>
</dbReference>
<reference evidence="8 9" key="1">
    <citation type="submission" date="2023-07" db="EMBL/GenBank/DDBJ databases">
        <title>Genomic Encyclopedia of Type Strains, Phase IV (KMG-IV): sequencing the most valuable type-strain genomes for metagenomic binning, comparative biology and taxonomic classification.</title>
        <authorList>
            <person name="Goeker M."/>
        </authorList>
    </citation>
    <scope>NUCLEOTIDE SEQUENCE [LARGE SCALE GENOMIC DNA]</scope>
    <source>
        <strain evidence="8 9">DSM 9768</strain>
    </source>
</reference>
<dbReference type="Gene3D" id="2.30.30.240">
    <property type="entry name" value="PRC-barrel domain"/>
    <property type="match status" value="1"/>
</dbReference>